<comment type="caution">
    <text evidence="4">The sequence shown here is derived from an EMBL/GenBank/DDBJ whole genome shotgun (WGS) entry which is preliminary data.</text>
</comment>
<dbReference type="InterPro" id="IPR050498">
    <property type="entry name" value="Ycf3"/>
</dbReference>
<keyword evidence="2" id="KW-0802">TPR repeat</keyword>
<keyword evidence="3" id="KW-0732">Signal</keyword>
<evidence type="ECO:0000256" key="2">
    <source>
        <dbReference type="ARBA" id="ARBA00022803"/>
    </source>
</evidence>
<organism evidence="4 5">
    <name type="scientific">Magnetospirillum molischianum DSM 120</name>
    <dbReference type="NCBI Taxonomy" id="1150626"/>
    <lineage>
        <taxon>Bacteria</taxon>
        <taxon>Pseudomonadati</taxon>
        <taxon>Pseudomonadota</taxon>
        <taxon>Alphaproteobacteria</taxon>
        <taxon>Rhodospirillales</taxon>
        <taxon>Rhodospirillaceae</taxon>
        <taxon>Magnetospirillum</taxon>
    </lineage>
</organism>
<evidence type="ECO:0000313" key="4">
    <source>
        <dbReference type="EMBL" id="CCG41025.1"/>
    </source>
</evidence>
<dbReference type="Proteomes" id="UP000004169">
    <property type="component" value="Unassembled WGS sequence"/>
</dbReference>
<proteinExistence type="predicted"/>
<dbReference type="Pfam" id="PF13432">
    <property type="entry name" value="TPR_16"/>
    <property type="match status" value="1"/>
</dbReference>
<dbReference type="InterPro" id="IPR019734">
    <property type="entry name" value="TPR_rpt"/>
</dbReference>
<feature type="signal peptide" evidence="3">
    <location>
        <begin position="1"/>
        <end position="21"/>
    </location>
</feature>
<name>H8FRN7_MAGML</name>
<protein>
    <submittedName>
        <fullName evidence="4">FOG: TPR repeat</fullName>
    </submittedName>
</protein>
<dbReference type="InterPro" id="IPR011990">
    <property type="entry name" value="TPR-like_helical_dom_sf"/>
</dbReference>
<dbReference type="Gene3D" id="1.25.40.10">
    <property type="entry name" value="Tetratricopeptide repeat domain"/>
    <property type="match status" value="2"/>
</dbReference>
<dbReference type="SUPFAM" id="SSF48452">
    <property type="entry name" value="TPR-like"/>
    <property type="match status" value="1"/>
</dbReference>
<dbReference type="SMART" id="SM00028">
    <property type="entry name" value="TPR"/>
    <property type="match status" value="3"/>
</dbReference>
<keyword evidence="5" id="KW-1185">Reference proteome</keyword>
<dbReference type="OrthoDB" id="8480494at2"/>
<evidence type="ECO:0000313" key="5">
    <source>
        <dbReference type="Proteomes" id="UP000004169"/>
    </source>
</evidence>
<dbReference type="PANTHER" id="PTHR44858:SF1">
    <property type="entry name" value="UDP-N-ACETYLGLUCOSAMINE--PEPTIDE N-ACETYLGLUCOSAMINYLTRANSFERASE SPINDLY-RELATED"/>
    <property type="match status" value="1"/>
</dbReference>
<dbReference type="RefSeq" id="WP_002727770.1">
    <property type="nucleotide sequence ID" value="NZ_CAHP01000016.1"/>
</dbReference>
<dbReference type="STRING" id="1150626.PHAMO_230017"/>
<dbReference type="eggNOG" id="COG0457">
    <property type="taxonomic scope" value="Bacteria"/>
</dbReference>
<dbReference type="PANTHER" id="PTHR44858">
    <property type="entry name" value="TETRATRICOPEPTIDE REPEAT PROTEIN 6"/>
    <property type="match status" value="1"/>
</dbReference>
<dbReference type="Pfam" id="PF14559">
    <property type="entry name" value="TPR_19"/>
    <property type="match status" value="1"/>
</dbReference>
<dbReference type="EMBL" id="CAHP01000016">
    <property type="protein sequence ID" value="CCG41025.1"/>
    <property type="molecule type" value="Genomic_DNA"/>
</dbReference>
<sequence length="249" mass="26933">MTRPTIALVLPLLLLPCAARAEIIEPQREYRACLSLAQTKPDEGWEEAIAWQSLGGGEPARHCAALALIGQGKYEEGAKRLEALAQQSRREAGLRAEMLAQAAQAWQLATKPERALADLDTALGLVPGQPDVLLDKAVLLAGQGHHAEVTELLTGLLKAQPNRVEALTLRASARRLLDHTAEAGKDIARALELDPDYPDALLERGMIRRSSGDEAGARADWMRAIEIAPEGPAADTARRNIELMDVKVK</sequence>
<accession>H8FRN7</accession>
<feature type="chain" id="PRO_5003612345" evidence="3">
    <location>
        <begin position="22"/>
        <end position="249"/>
    </location>
</feature>
<gene>
    <name evidence="4" type="ORF">PHAMO_230017</name>
</gene>
<evidence type="ECO:0000256" key="1">
    <source>
        <dbReference type="ARBA" id="ARBA00022737"/>
    </source>
</evidence>
<reference evidence="4 5" key="1">
    <citation type="journal article" date="2012" name="J. Bacteriol.">
        <title>Draft Genome Sequence of the Purple Photosynthetic Bacterium Phaeospirillum molischianum DSM120, a Particularly Versatile Bacterium.</title>
        <authorList>
            <person name="Duquesne K."/>
            <person name="Prima V."/>
            <person name="Ji B."/>
            <person name="Rouy Z."/>
            <person name="Medigue C."/>
            <person name="Talla E."/>
            <person name="Sturgis J.N."/>
        </authorList>
    </citation>
    <scope>NUCLEOTIDE SEQUENCE [LARGE SCALE GENOMIC DNA]</scope>
    <source>
        <strain evidence="5">DSM120</strain>
    </source>
</reference>
<keyword evidence="1" id="KW-0677">Repeat</keyword>
<evidence type="ECO:0000256" key="3">
    <source>
        <dbReference type="SAM" id="SignalP"/>
    </source>
</evidence>
<dbReference type="AlphaFoldDB" id="H8FRN7"/>